<feature type="region of interest" description="Disordered" evidence="1">
    <location>
        <begin position="196"/>
        <end position="217"/>
    </location>
</feature>
<proteinExistence type="predicted"/>
<feature type="region of interest" description="Disordered" evidence="1">
    <location>
        <begin position="368"/>
        <end position="389"/>
    </location>
</feature>
<dbReference type="RefSeq" id="WP_141443820.1">
    <property type="nucleotide sequence ID" value="NZ_CP038231.1"/>
</dbReference>
<evidence type="ECO:0000256" key="1">
    <source>
        <dbReference type="SAM" id="MobiDB-lite"/>
    </source>
</evidence>
<evidence type="ECO:0000313" key="3">
    <source>
        <dbReference type="Proteomes" id="UP000318709"/>
    </source>
</evidence>
<organism evidence="2 3">
    <name type="scientific">Formicincola oecophyllae</name>
    <dbReference type="NCBI Taxonomy" id="2558361"/>
    <lineage>
        <taxon>Bacteria</taxon>
        <taxon>Pseudomonadati</taxon>
        <taxon>Pseudomonadota</taxon>
        <taxon>Alphaproteobacteria</taxon>
        <taxon>Acetobacterales</taxon>
        <taxon>Acetobacteraceae</taxon>
        <taxon>Formicincola</taxon>
    </lineage>
</organism>
<evidence type="ECO:0000313" key="2">
    <source>
        <dbReference type="EMBL" id="QDH14116.1"/>
    </source>
</evidence>
<feature type="region of interest" description="Disordered" evidence="1">
    <location>
        <begin position="261"/>
        <end position="287"/>
    </location>
</feature>
<protein>
    <submittedName>
        <fullName evidence="2">DUF2213 domain-containing protein</fullName>
    </submittedName>
</protein>
<accession>A0A4Y6UCA5</accession>
<reference evidence="2 3" key="1">
    <citation type="submission" date="2019-03" db="EMBL/GenBank/DDBJ databases">
        <title>The complete genome sequence of Swingsia_sp. F3b2 LMG30590(T).</title>
        <authorList>
            <person name="Chua K.-O."/>
            <person name="Chan K.-G."/>
            <person name="See-Too W.-S."/>
        </authorList>
    </citation>
    <scope>NUCLEOTIDE SEQUENCE [LARGE SCALE GENOMIC DNA]</scope>
    <source>
        <strain evidence="2 3">F3b2</strain>
    </source>
</reference>
<keyword evidence="3" id="KW-1185">Reference proteome</keyword>
<dbReference type="OrthoDB" id="7549700at2"/>
<dbReference type="KEGG" id="swf:E3E12_07885"/>
<sequence length="389" mass="41583">MRTPHHTPALACDRIGSVRSVDQDGRLHVERTPISKANICPYLGREIPGWEQLGLEPERRYRLYRAPAELARAAPTFNGLQVLDGHAPVSASQPERERTVGAMGRDATFKHPYLTNSLTVWDAQAIKRILDGSQRELSCAYHYRPDMTPGTTPEGQPYDGVMRDIKGNHLALVPDGRAGPDVLVADAMPAELAPTTLSKGETMPDSKTEGAPGPNPLDTLLKRLFGRVDETAMWPEDKALMKRDIKSILFQAIENAAKGEGAAPSAHDGLVGGEGEGSALQPSTPSATQPFVKSLGSDGALAGEQARLHALAEARALVRPLVGEMLGMDSAAAVYRYALRGAGLALDGVNQAGLRALVQAQLAAQTPRHRQAMAQDGGAATPYVPPRKL</sequence>
<name>A0A4Y6UCA5_9PROT</name>
<gene>
    <name evidence="2" type="ORF">E3E12_07885</name>
</gene>
<dbReference type="Pfam" id="PF09979">
    <property type="entry name" value="DUF2213"/>
    <property type="match status" value="1"/>
</dbReference>
<dbReference type="EMBL" id="CP038231">
    <property type="protein sequence ID" value="QDH14116.1"/>
    <property type="molecule type" value="Genomic_DNA"/>
</dbReference>
<dbReference type="AlphaFoldDB" id="A0A4Y6UCA5"/>
<dbReference type="Proteomes" id="UP000318709">
    <property type="component" value="Chromosome"/>
</dbReference>
<dbReference type="InterPro" id="IPR016913">
    <property type="entry name" value="UCP029215"/>
</dbReference>